<dbReference type="Proteomes" id="UP000279833">
    <property type="component" value="Unassembled WGS sequence"/>
</dbReference>
<proteinExistence type="predicted"/>
<evidence type="ECO:0000256" key="1">
    <source>
        <dbReference type="SAM" id="Phobius"/>
    </source>
</evidence>
<feature type="transmembrane region" description="Helical" evidence="1">
    <location>
        <begin position="7"/>
        <end position="27"/>
    </location>
</feature>
<keyword evidence="1" id="KW-0472">Membrane</keyword>
<sequence length="39" mass="4842">MDFVNCRVIFVTLYYLSSFFKILIWMVNGYSRYIVYTQF</sequence>
<protein>
    <submittedName>
        <fullName evidence="2 4">Uncharacterized protein</fullName>
    </submittedName>
</protein>
<evidence type="ECO:0000313" key="4">
    <source>
        <dbReference type="WBParaSite" id="SCUD_0002317401-mRNA-1"/>
    </source>
</evidence>
<keyword evidence="1" id="KW-0812">Transmembrane</keyword>
<dbReference type="WBParaSite" id="SCUD_0002317401-mRNA-1">
    <property type="protein sequence ID" value="SCUD_0002317401-mRNA-1"/>
    <property type="gene ID" value="SCUD_0002317401"/>
</dbReference>
<reference evidence="2 3" key="2">
    <citation type="submission" date="2018-11" db="EMBL/GenBank/DDBJ databases">
        <authorList>
            <consortium name="Pathogen Informatics"/>
        </authorList>
    </citation>
    <scope>NUCLEOTIDE SEQUENCE [LARGE SCALE GENOMIC DNA]</scope>
    <source>
        <strain evidence="2">Dakar</strain>
        <strain evidence="3">Dakar, Senegal</strain>
    </source>
</reference>
<dbReference type="EMBL" id="UZAK01052565">
    <property type="protein sequence ID" value="VDP81748.1"/>
    <property type="molecule type" value="Genomic_DNA"/>
</dbReference>
<dbReference type="AlphaFoldDB" id="A0A183L751"/>
<reference evidence="4" key="1">
    <citation type="submission" date="2016-06" db="UniProtKB">
        <authorList>
            <consortium name="WormBaseParasite"/>
        </authorList>
    </citation>
    <scope>IDENTIFICATION</scope>
</reference>
<keyword evidence="3" id="KW-1185">Reference proteome</keyword>
<keyword evidence="1" id="KW-1133">Transmembrane helix</keyword>
<gene>
    <name evidence="2" type="ORF">SCUD_LOCUS23171</name>
</gene>
<name>A0A183L751_9TREM</name>
<organism evidence="4">
    <name type="scientific">Schistosoma curassoni</name>
    <dbReference type="NCBI Taxonomy" id="6186"/>
    <lineage>
        <taxon>Eukaryota</taxon>
        <taxon>Metazoa</taxon>
        <taxon>Spiralia</taxon>
        <taxon>Lophotrochozoa</taxon>
        <taxon>Platyhelminthes</taxon>
        <taxon>Trematoda</taxon>
        <taxon>Digenea</taxon>
        <taxon>Strigeidida</taxon>
        <taxon>Schistosomatoidea</taxon>
        <taxon>Schistosomatidae</taxon>
        <taxon>Schistosoma</taxon>
    </lineage>
</organism>
<accession>A0A183L751</accession>
<evidence type="ECO:0000313" key="3">
    <source>
        <dbReference type="Proteomes" id="UP000279833"/>
    </source>
</evidence>
<evidence type="ECO:0000313" key="2">
    <source>
        <dbReference type="EMBL" id="VDP81748.1"/>
    </source>
</evidence>